<dbReference type="Pfam" id="PF13607">
    <property type="entry name" value="Succ_CoA_lig"/>
    <property type="match status" value="1"/>
</dbReference>
<dbReference type="EMBL" id="VCYH01000011">
    <property type="protein sequence ID" value="MDN7025890.1"/>
    <property type="molecule type" value="Genomic_DNA"/>
</dbReference>
<evidence type="ECO:0000256" key="3">
    <source>
        <dbReference type="ARBA" id="ARBA00022598"/>
    </source>
</evidence>
<dbReference type="Pfam" id="PF19045">
    <property type="entry name" value="Ligase_CoA_2"/>
    <property type="match status" value="1"/>
</dbReference>
<dbReference type="PANTHER" id="PTHR43334">
    <property type="entry name" value="ACETATE--COA LIGASE [ADP-FORMING]"/>
    <property type="match status" value="1"/>
</dbReference>
<dbReference type="InterPro" id="IPR003781">
    <property type="entry name" value="CoA-bd"/>
</dbReference>
<comment type="catalytic activity">
    <reaction evidence="1">
        <text>acetate + ATP + CoA = acetyl-CoA + ADP + phosphate</text>
        <dbReference type="Rhea" id="RHEA:15081"/>
        <dbReference type="ChEBI" id="CHEBI:30089"/>
        <dbReference type="ChEBI" id="CHEBI:30616"/>
        <dbReference type="ChEBI" id="CHEBI:43474"/>
        <dbReference type="ChEBI" id="CHEBI:57287"/>
        <dbReference type="ChEBI" id="CHEBI:57288"/>
        <dbReference type="ChEBI" id="CHEBI:456216"/>
        <dbReference type="EC" id="6.2.1.13"/>
    </reaction>
</comment>
<evidence type="ECO:0000256" key="2">
    <source>
        <dbReference type="ARBA" id="ARBA00012957"/>
    </source>
</evidence>
<evidence type="ECO:0000256" key="6">
    <source>
        <dbReference type="PROSITE-ProRule" id="PRU00409"/>
    </source>
</evidence>
<keyword evidence="5 6" id="KW-0067">ATP-binding</keyword>
<evidence type="ECO:0000259" key="8">
    <source>
        <dbReference type="PROSITE" id="PS50975"/>
    </source>
</evidence>
<evidence type="ECO:0000256" key="7">
    <source>
        <dbReference type="SAM" id="MobiDB-lite"/>
    </source>
</evidence>
<dbReference type="InterPro" id="IPR036291">
    <property type="entry name" value="NAD(P)-bd_dom_sf"/>
</dbReference>
<dbReference type="InterPro" id="IPR032875">
    <property type="entry name" value="Succ_CoA_lig_flav_dom"/>
</dbReference>
<comment type="caution">
    <text evidence="9">The sequence shown here is derived from an EMBL/GenBank/DDBJ whole genome shotgun (WGS) entry which is preliminary data.</text>
</comment>
<dbReference type="SUPFAM" id="SSF51735">
    <property type="entry name" value="NAD(P)-binding Rossmann-fold domains"/>
    <property type="match status" value="1"/>
</dbReference>
<dbReference type="Gene3D" id="3.30.1490.20">
    <property type="entry name" value="ATP-grasp fold, A domain"/>
    <property type="match status" value="1"/>
</dbReference>
<dbReference type="Gene3D" id="3.40.50.261">
    <property type="entry name" value="Succinyl-CoA synthetase domains"/>
    <property type="match status" value="2"/>
</dbReference>
<protein>
    <recommendedName>
        <fullName evidence="2">acetate--CoA ligase (ADP-forming)</fullName>
        <ecNumber evidence="2">6.2.1.13</ecNumber>
    </recommendedName>
</protein>
<feature type="compositionally biased region" description="Basic and acidic residues" evidence="7">
    <location>
        <begin position="690"/>
        <end position="711"/>
    </location>
</feature>
<dbReference type="Gene3D" id="3.40.50.720">
    <property type="entry name" value="NAD(P)-binding Rossmann-like Domain"/>
    <property type="match status" value="1"/>
</dbReference>
<dbReference type="SUPFAM" id="SSF52210">
    <property type="entry name" value="Succinyl-CoA synthetase domains"/>
    <property type="match status" value="2"/>
</dbReference>
<sequence length="711" mass="77785">MAEKMLSETEGYDLLDERGIPVPPHRLVTNAKDAAVAAESIGTPVVMKVISPQIIHKSDVGGVITHIETPKRAEAAFRDIMEKSTSRVPEAEITGIVVEKQMPPGLEVLIGGKTDPAFGKIITFGLGGKLVELLRDVSIRVLPISREDAREMIREIEGYRLIQGYRGEEPRDEEALVDILTSMSQTFLERAEMREFDLNPVILYEKGAHVVDARIIMDGAIGPERIPPRVEAPEEIFFPQSIAVIGASSNPRKVGYAVFRNLLEFPGRLYPINPNRTELFGRDAYPSITDVPEPVDCAVIAVPARYVPATMEECGKKGVKLAVIVTAGFREAGEEGKRLEEEVVKTAKRYGTRVIGPNCLGIMLPHQGINATFDPVSPKPGHIAFISQSGAIITTIVDWSLPEDLGFSAVFSVGNQADLGFEHFLRFVEEHPVTRAITLYIEEIKNGRSFMKDVREVAEKKPVIVIKSGSSQKGKQAASSHTGSLAGSHDVYMAAFRQAGVIPATDLREAFQLAELLASEGYPAGKRAIAITSAGGFGVLASDYAEKYGLTMVDLPEEVRAKLDAFLPKCWSRANPMDLLGDTGVDRFAAVFDIMIQHQDFWDVAFVIAVPTMLTNPTHLANEIVRFSRHTSKMVVGCVLGGDSMKSGLRILRSCSIPNFSELEDAFKAVGSIFAARGAHPDGGRQYPPPEEKCMWREPAEERAPIEKSAR</sequence>
<dbReference type="Pfam" id="PF13380">
    <property type="entry name" value="CoA_binding_2"/>
    <property type="match status" value="1"/>
</dbReference>
<evidence type="ECO:0000313" key="10">
    <source>
        <dbReference type="Proteomes" id="UP001168338"/>
    </source>
</evidence>
<dbReference type="Proteomes" id="UP001168338">
    <property type="component" value="Unassembled WGS sequence"/>
</dbReference>
<feature type="region of interest" description="Disordered" evidence="7">
    <location>
        <begin position="680"/>
        <end position="711"/>
    </location>
</feature>
<dbReference type="InterPro" id="IPR011761">
    <property type="entry name" value="ATP-grasp"/>
</dbReference>
<name>A0ABT8MD64_9EURY</name>
<dbReference type="InterPro" id="IPR043938">
    <property type="entry name" value="Ligase_CoA_dom"/>
</dbReference>
<dbReference type="PROSITE" id="PS50975">
    <property type="entry name" value="ATP_GRASP"/>
    <property type="match status" value="1"/>
</dbReference>
<feature type="domain" description="ATP-grasp" evidence="8">
    <location>
        <begin position="12"/>
        <end position="48"/>
    </location>
</feature>
<evidence type="ECO:0000313" key="9">
    <source>
        <dbReference type="EMBL" id="MDN7025890.1"/>
    </source>
</evidence>
<dbReference type="SUPFAM" id="SSF56059">
    <property type="entry name" value="Glutathione synthetase ATP-binding domain-like"/>
    <property type="match status" value="1"/>
</dbReference>
<gene>
    <name evidence="9" type="ORF">FGU65_13530</name>
</gene>
<evidence type="ECO:0000256" key="4">
    <source>
        <dbReference type="ARBA" id="ARBA00022741"/>
    </source>
</evidence>
<dbReference type="SMART" id="SM00881">
    <property type="entry name" value="CoA_binding"/>
    <property type="match status" value="1"/>
</dbReference>
<keyword evidence="10" id="KW-1185">Reference proteome</keyword>
<keyword evidence="4 6" id="KW-0547">Nucleotide-binding</keyword>
<reference evidence="9" key="1">
    <citation type="submission" date="2019-05" db="EMBL/GenBank/DDBJ databases">
        <title>Methanoculleus sp. FWC-SCC1, a methanogenic archaeon isolated from deep marine cold seep.</title>
        <authorList>
            <person name="Chen Y.-W."/>
            <person name="Chen S.-C."/>
            <person name="Teng N.-H."/>
            <person name="Lai M.-C."/>
        </authorList>
    </citation>
    <scope>NUCLEOTIDE SEQUENCE</scope>
    <source>
        <strain evidence="9">FWC-SCC1</strain>
    </source>
</reference>
<evidence type="ECO:0000256" key="5">
    <source>
        <dbReference type="ARBA" id="ARBA00022840"/>
    </source>
</evidence>
<evidence type="ECO:0000256" key="1">
    <source>
        <dbReference type="ARBA" id="ARBA00001619"/>
    </source>
</evidence>
<accession>A0ABT8MD64</accession>
<dbReference type="Pfam" id="PF13549">
    <property type="entry name" value="ATP-grasp_5"/>
    <property type="match status" value="1"/>
</dbReference>
<proteinExistence type="predicted"/>
<dbReference type="EC" id="6.2.1.13" evidence="2"/>
<dbReference type="PANTHER" id="PTHR43334:SF1">
    <property type="entry name" value="3-HYDROXYPROPIONATE--COA LIGASE [ADP-FORMING]"/>
    <property type="match status" value="1"/>
</dbReference>
<organism evidence="9 10">
    <name type="scientific">Methanoculleus frigidifontis</name>
    <dbReference type="NCBI Taxonomy" id="2584085"/>
    <lineage>
        <taxon>Archaea</taxon>
        <taxon>Methanobacteriati</taxon>
        <taxon>Methanobacteriota</taxon>
        <taxon>Stenosarchaea group</taxon>
        <taxon>Methanomicrobia</taxon>
        <taxon>Methanomicrobiales</taxon>
        <taxon>Methanomicrobiaceae</taxon>
        <taxon>Methanoculleus</taxon>
    </lineage>
</organism>
<dbReference type="InterPro" id="IPR013815">
    <property type="entry name" value="ATP_grasp_subdomain_1"/>
</dbReference>
<dbReference type="InterPro" id="IPR016102">
    <property type="entry name" value="Succinyl-CoA_synth-like"/>
</dbReference>
<dbReference type="InterPro" id="IPR051538">
    <property type="entry name" value="Acyl-CoA_Synth/Transferase"/>
</dbReference>
<dbReference type="Gene3D" id="3.30.470.20">
    <property type="entry name" value="ATP-grasp fold, B domain"/>
    <property type="match status" value="1"/>
</dbReference>
<keyword evidence="3" id="KW-0436">Ligase</keyword>